<keyword evidence="2" id="KW-0677">Repeat</keyword>
<dbReference type="InterPro" id="IPR032675">
    <property type="entry name" value="LRR_dom_sf"/>
</dbReference>
<dbReference type="GeneID" id="104704557"/>
<dbReference type="InterPro" id="IPR003593">
    <property type="entry name" value="AAA+_ATPase"/>
</dbReference>
<dbReference type="SUPFAM" id="SSF52540">
    <property type="entry name" value="P-loop containing nucleoside triphosphate hydrolases"/>
    <property type="match status" value="1"/>
</dbReference>
<dbReference type="Gene3D" id="3.80.10.10">
    <property type="entry name" value="Ribonuclease Inhibitor"/>
    <property type="match status" value="2"/>
</dbReference>
<evidence type="ECO:0000256" key="2">
    <source>
        <dbReference type="ARBA" id="ARBA00022737"/>
    </source>
</evidence>
<sequence length="914" mass="104219">MASSLSPSSGSPSVSRTLTHQVFLSFHGADVRNNLLTHILREFQRKGITPFIDNEIERGVSIGIELLRAIKHARITVVTFSRNYASSSWCLNELVEVMKYKDELNQEVMIIFHQVKPADVRTSEANMVATIAIDVLRKLQLTQPRDFDDYIGLQVHVTSIYSLLNLQTDEVRMIGIWGPSGIGKSTISRVLLNELSPQFQLSARLGDIKRRHLTLHDVYDAKVELQKELFCEQLKDKNIDILHLRVAKERFHDKKVLVVLDDVNELWQLQAAVHYPGWFGSGSRIIVTTEDRRDLAKEATEFASDLPLALQDTIAIRGINFNLSEIRHELEIDERAFERVLSLEYLKIYDEKFVAPKLHLPQDLKFLPYKLKLLHWDSFPMKVMPSKFQPEFLVKLVMVDSKLEKLWEGDQRFGSLKDINLLYSKNLKEIPNLSNATSLKRLNLGFCTSLVEIPSCIGNATNLEMINLAFCSSLVTLPSSIGKLDKLKKLAMVECSNLEAFPTNINLKSLSDLIVTSSKLKRFPEISTNISKIILSATEIEKVPSSVMYLSLLRKLDMNSCKSLKEFPPVPNSIEELDLSFTEIEEVPPSIQNLSCLTTVEMVGCNNLKVLPTNINLESLSRLDLSKCKGLQKFPNISKSIEYLNLSDTAIEEVPLSIWSWFRLLELIMNDCKSLKVFPHFPDSVQEFELSCKEQFPQLSQLHLNGCKNLVSLPQLPDSLSILNAANCDSLERILGSFEHPEIILNFANCFNLSQEARELIEILNCKFKLFPSKEVPAYFDHQETGDFLIITLDQIQRPFPLFFRFKACLLLLHGTYLVDDFDVNYSTGAKELSCRIFYIQNGHIIGSELLEYDIPALLGSEEHLYIFESSTSLNFLKTDVSFIELEFDFKITGKYWRIQRCGVYMEDTGVCDD</sequence>
<reference evidence="5" key="1">
    <citation type="journal article" date="2014" name="Nat. Commun.">
        <title>The emerging biofuel crop Camelina sativa retains a highly undifferentiated hexaploid genome structure.</title>
        <authorList>
            <person name="Kagale S."/>
            <person name="Koh C."/>
            <person name="Nixon J."/>
            <person name="Bollina V."/>
            <person name="Clarke W.E."/>
            <person name="Tuteja R."/>
            <person name="Spillane C."/>
            <person name="Robinson S.J."/>
            <person name="Links M.G."/>
            <person name="Clarke C."/>
            <person name="Higgins E.E."/>
            <person name="Huebert T."/>
            <person name="Sharpe A.G."/>
            <person name="Parkin I.A."/>
        </authorList>
    </citation>
    <scope>NUCLEOTIDE SEQUENCE [LARGE SCALE GENOMIC DNA]</scope>
    <source>
        <strain evidence="5">cv. DH55</strain>
    </source>
</reference>
<dbReference type="InterPro" id="IPR044974">
    <property type="entry name" value="Disease_R_plants"/>
</dbReference>
<dbReference type="SMART" id="SM00382">
    <property type="entry name" value="AAA"/>
    <property type="match status" value="1"/>
</dbReference>
<dbReference type="SUPFAM" id="SSF52058">
    <property type="entry name" value="L domain-like"/>
    <property type="match status" value="2"/>
</dbReference>
<accession>A0ABM0T0I2</accession>
<evidence type="ECO:0000256" key="1">
    <source>
        <dbReference type="ARBA" id="ARBA00022614"/>
    </source>
</evidence>
<dbReference type="SUPFAM" id="SSF52200">
    <property type="entry name" value="Toll/Interleukin receptor TIR domain"/>
    <property type="match status" value="1"/>
</dbReference>
<dbReference type="SMART" id="SM00255">
    <property type="entry name" value="TIR"/>
    <property type="match status" value="1"/>
</dbReference>
<protein>
    <submittedName>
        <fullName evidence="6">Probable disease resistance protein RPP1</fullName>
    </submittedName>
</protein>
<dbReference type="InterPro" id="IPR000157">
    <property type="entry name" value="TIR_dom"/>
</dbReference>
<keyword evidence="5" id="KW-1185">Reference proteome</keyword>
<dbReference type="RefSeq" id="XP_010418922.1">
    <property type="nucleotide sequence ID" value="XM_010420620.1"/>
</dbReference>
<dbReference type="Gene3D" id="3.40.50.10140">
    <property type="entry name" value="Toll/interleukin-1 receptor homology (TIR) domain"/>
    <property type="match status" value="1"/>
</dbReference>
<dbReference type="InterPro" id="IPR011713">
    <property type="entry name" value="Leu-rich_rpt_3"/>
</dbReference>
<feature type="domain" description="TIR" evidence="4">
    <location>
        <begin position="18"/>
        <end position="139"/>
    </location>
</feature>
<dbReference type="InterPro" id="IPR027417">
    <property type="entry name" value="P-loop_NTPase"/>
</dbReference>
<dbReference type="PANTHER" id="PTHR11017:SF333">
    <property type="entry name" value="ADP-RIBOSYL CYCLASE_CYCLIC ADP-RIBOSE HYDROLASE-RELATED"/>
    <property type="match status" value="1"/>
</dbReference>
<dbReference type="Gene3D" id="3.40.50.300">
    <property type="entry name" value="P-loop containing nucleotide triphosphate hydrolases"/>
    <property type="match status" value="1"/>
</dbReference>
<organism evidence="5 6">
    <name type="scientific">Camelina sativa</name>
    <name type="common">False flax</name>
    <name type="synonym">Myagrum sativum</name>
    <dbReference type="NCBI Taxonomy" id="90675"/>
    <lineage>
        <taxon>Eukaryota</taxon>
        <taxon>Viridiplantae</taxon>
        <taxon>Streptophyta</taxon>
        <taxon>Embryophyta</taxon>
        <taxon>Tracheophyta</taxon>
        <taxon>Spermatophyta</taxon>
        <taxon>Magnoliopsida</taxon>
        <taxon>eudicotyledons</taxon>
        <taxon>Gunneridae</taxon>
        <taxon>Pentapetalae</taxon>
        <taxon>rosids</taxon>
        <taxon>malvids</taxon>
        <taxon>Brassicales</taxon>
        <taxon>Brassicaceae</taxon>
        <taxon>Camelineae</taxon>
        <taxon>Camelina</taxon>
    </lineage>
</organism>
<dbReference type="InterPro" id="IPR035897">
    <property type="entry name" value="Toll_tir_struct_dom_sf"/>
</dbReference>
<evidence type="ECO:0000256" key="3">
    <source>
        <dbReference type="ARBA" id="ARBA00023027"/>
    </source>
</evidence>
<dbReference type="Pfam" id="PF07725">
    <property type="entry name" value="LRR_3"/>
    <property type="match status" value="1"/>
</dbReference>
<gene>
    <name evidence="6" type="primary">LOC104704557</name>
</gene>
<evidence type="ECO:0000313" key="6">
    <source>
        <dbReference type="RefSeq" id="XP_010418922.1"/>
    </source>
</evidence>
<dbReference type="PRINTS" id="PR00364">
    <property type="entry name" value="DISEASERSIST"/>
</dbReference>
<dbReference type="PANTHER" id="PTHR11017">
    <property type="entry name" value="LEUCINE-RICH REPEAT-CONTAINING PROTEIN"/>
    <property type="match status" value="1"/>
</dbReference>
<keyword evidence="1" id="KW-0433">Leucine-rich repeat</keyword>
<dbReference type="Pfam" id="PF00931">
    <property type="entry name" value="NB-ARC"/>
    <property type="match status" value="1"/>
</dbReference>
<reference evidence="6" key="2">
    <citation type="submission" date="2025-08" db="UniProtKB">
        <authorList>
            <consortium name="RefSeq"/>
        </authorList>
    </citation>
    <scope>IDENTIFICATION</scope>
    <source>
        <tissue evidence="6">Leaf</tissue>
    </source>
</reference>
<dbReference type="Pfam" id="PF01582">
    <property type="entry name" value="TIR"/>
    <property type="match status" value="1"/>
</dbReference>
<proteinExistence type="predicted"/>
<evidence type="ECO:0000259" key="4">
    <source>
        <dbReference type="PROSITE" id="PS50104"/>
    </source>
</evidence>
<keyword evidence="3" id="KW-0520">NAD</keyword>
<name>A0ABM0T0I2_CAMSA</name>
<dbReference type="Proteomes" id="UP000694864">
    <property type="component" value="Chromosome 7"/>
</dbReference>
<evidence type="ECO:0000313" key="5">
    <source>
        <dbReference type="Proteomes" id="UP000694864"/>
    </source>
</evidence>
<dbReference type="PROSITE" id="PS50104">
    <property type="entry name" value="TIR"/>
    <property type="match status" value="1"/>
</dbReference>
<dbReference type="InterPro" id="IPR002182">
    <property type="entry name" value="NB-ARC"/>
</dbReference>